<keyword evidence="7" id="KW-0496">Mitochondrion</keyword>
<dbReference type="Gene3D" id="1.50.40.10">
    <property type="entry name" value="Mitochondrial carrier domain"/>
    <property type="match status" value="1"/>
</dbReference>
<evidence type="ECO:0000256" key="4">
    <source>
        <dbReference type="ARBA" id="ARBA00022692"/>
    </source>
</evidence>
<keyword evidence="8 9" id="KW-0472">Membrane</keyword>
<dbReference type="InterPro" id="IPR050567">
    <property type="entry name" value="Mitochondrial_Carrier"/>
</dbReference>
<comment type="subcellular location">
    <subcellularLocation>
        <location evidence="1">Mitochondrion membrane</location>
        <topology evidence="1">Multi-pass membrane protein</topology>
    </subcellularLocation>
</comment>
<dbReference type="InterPro" id="IPR018108">
    <property type="entry name" value="MCP_transmembrane"/>
</dbReference>
<dbReference type="Pfam" id="PF00153">
    <property type="entry name" value="Mito_carr"/>
    <property type="match status" value="3"/>
</dbReference>
<dbReference type="InterPro" id="IPR023395">
    <property type="entry name" value="MCP_dom_sf"/>
</dbReference>
<evidence type="ECO:0000313" key="12">
    <source>
        <dbReference type="Proteomes" id="UP000192257"/>
    </source>
</evidence>
<evidence type="ECO:0000256" key="10">
    <source>
        <dbReference type="RuleBase" id="RU000488"/>
    </source>
</evidence>
<feature type="repeat" description="Solcar" evidence="9">
    <location>
        <begin position="3"/>
        <end position="88"/>
    </location>
</feature>
<evidence type="ECO:0000256" key="5">
    <source>
        <dbReference type="ARBA" id="ARBA00022737"/>
    </source>
</evidence>
<dbReference type="OrthoDB" id="193856at2759"/>
<gene>
    <name evidence="11" type="ORF">TM35_000461400</name>
</gene>
<name>A0A1X0NIA3_9TRYP</name>
<reference evidence="11 12" key="1">
    <citation type="submission" date="2017-03" db="EMBL/GenBank/DDBJ databases">
        <title>An alternative strategy for trypanosome survival in the mammalian bloodstream revealed through genome and transcriptome analysis of the ubiquitous bovine parasite Trypanosoma (Megatrypanum) theileri.</title>
        <authorList>
            <person name="Kelly S."/>
            <person name="Ivens A."/>
            <person name="Mott A."/>
            <person name="O'Neill E."/>
            <person name="Emms D."/>
            <person name="Macleod O."/>
            <person name="Voorheis P."/>
            <person name="Matthews J."/>
            <person name="Matthews K."/>
            <person name="Carrington M."/>
        </authorList>
    </citation>
    <scope>NUCLEOTIDE SEQUENCE [LARGE SCALE GENOMIC DNA]</scope>
    <source>
        <strain evidence="11">Edinburgh</strain>
    </source>
</reference>
<keyword evidence="4 9" id="KW-0812">Transmembrane</keyword>
<evidence type="ECO:0000256" key="3">
    <source>
        <dbReference type="ARBA" id="ARBA00022448"/>
    </source>
</evidence>
<keyword evidence="3 10" id="KW-0813">Transport</keyword>
<dbReference type="RefSeq" id="XP_028878387.1">
    <property type="nucleotide sequence ID" value="XM_029030319.1"/>
</dbReference>
<organism evidence="11 12">
    <name type="scientific">Trypanosoma theileri</name>
    <dbReference type="NCBI Taxonomy" id="67003"/>
    <lineage>
        <taxon>Eukaryota</taxon>
        <taxon>Discoba</taxon>
        <taxon>Euglenozoa</taxon>
        <taxon>Kinetoplastea</taxon>
        <taxon>Metakinetoplastina</taxon>
        <taxon>Trypanosomatida</taxon>
        <taxon>Trypanosomatidae</taxon>
        <taxon>Trypanosoma</taxon>
    </lineage>
</organism>
<dbReference type="GO" id="GO:0022857">
    <property type="term" value="F:transmembrane transporter activity"/>
    <property type="evidence" value="ECO:0007669"/>
    <property type="project" value="TreeGrafter"/>
</dbReference>
<dbReference type="AlphaFoldDB" id="A0A1X0NIA3"/>
<keyword evidence="6" id="KW-1133">Transmembrane helix</keyword>
<dbReference type="PROSITE" id="PS50920">
    <property type="entry name" value="SOLCAR"/>
    <property type="match status" value="3"/>
</dbReference>
<dbReference type="Proteomes" id="UP000192257">
    <property type="component" value="Unassembled WGS sequence"/>
</dbReference>
<accession>A0A1X0NIA3</accession>
<dbReference type="GO" id="GO:0031966">
    <property type="term" value="C:mitochondrial membrane"/>
    <property type="evidence" value="ECO:0007669"/>
    <property type="project" value="UniProtKB-SubCell"/>
</dbReference>
<sequence>MDSEMVLAFLPGAAQGITSVVLGHPLDTAKTRMQALGPCAGRSFPRTMWNMARVEGVKSLYRGVTPPLLMSATKRSLQFAIWDLFRRQQEQQQQKQQEQQQQQENNDNGNSITTSSSYVIHCLSQTYGWIGASPFRAGAFAGAVGTLIGCPMHVIKIRTQFVTHNETRNAWTCALDIFRIEGLKGYYRGFRYQLLKDTLFASCYLGLYDVSKRWLQGQYSPAWGTGVADVFRDASAPQLAFLSGSLASMATWTLLYPLDTIKTMAQARGVGVFRGGVSIPHGVYGSGGMVGWMSVRGMYRGLGASLVKAGPVCGAAMVVYEWAKTAADSRRRRVQQQRCGFDKCGQ</sequence>
<evidence type="ECO:0000256" key="8">
    <source>
        <dbReference type="ARBA" id="ARBA00023136"/>
    </source>
</evidence>
<evidence type="ECO:0000256" key="7">
    <source>
        <dbReference type="ARBA" id="ARBA00023128"/>
    </source>
</evidence>
<keyword evidence="12" id="KW-1185">Reference proteome</keyword>
<dbReference type="STRING" id="67003.A0A1X0NIA3"/>
<dbReference type="EMBL" id="NBCO01000046">
    <property type="protein sequence ID" value="ORC84321.1"/>
    <property type="molecule type" value="Genomic_DNA"/>
</dbReference>
<feature type="repeat" description="Solcar" evidence="9">
    <location>
        <begin position="129"/>
        <end position="214"/>
    </location>
</feature>
<dbReference type="SUPFAM" id="SSF103506">
    <property type="entry name" value="Mitochondrial carrier"/>
    <property type="match status" value="1"/>
</dbReference>
<evidence type="ECO:0000256" key="1">
    <source>
        <dbReference type="ARBA" id="ARBA00004225"/>
    </source>
</evidence>
<evidence type="ECO:0000256" key="9">
    <source>
        <dbReference type="PROSITE-ProRule" id="PRU00282"/>
    </source>
</evidence>
<dbReference type="GeneID" id="39990099"/>
<keyword evidence="5" id="KW-0677">Repeat</keyword>
<dbReference type="PANTHER" id="PTHR45624:SF10">
    <property type="entry name" value="SLC (SOLUTE CARRIER) HOMOLOG"/>
    <property type="match status" value="1"/>
</dbReference>
<dbReference type="PANTHER" id="PTHR45624">
    <property type="entry name" value="MITOCHONDRIAL BASIC AMINO ACIDS TRANSPORTER-RELATED"/>
    <property type="match status" value="1"/>
</dbReference>
<proteinExistence type="inferred from homology"/>
<evidence type="ECO:0000256" key="6">
    <source>
        <dbReference type="ARBA" id="ARBA00022989"/>
    </source>
</evidence>
<comment type="caution">
    <text evidence="11">The sequence shown here is derived from an EMBL/GenBank/DDBJ whole genome shotgun (WGS) entry which is preliminary data.</text>
</comment>
<evidence type="ECO:0000313" key="11">
    <source>
        <dbReference type="EMBL" id="ORC84321.1"/>
    </source>
</evidence>
<evidence type="ECO:0000256" key="2">
    <source>
        <dbReference type="ARBA" id="ARBA00006375"/>
    </source>
</evidence>
<dbReference type="VEuPathDB" id="TriTrypDB:TM35_000461400"/>
<protein>
    <submittedName>
        <fullName evidence="11">Putative mitochondrial carrier protein</fullName>
    </submittedName>
</protein>
<feature type="repeat" description="Solcar" evidence="9">
    <location>
        <begin position="235"/>
        <end position="326"/>
    </location>
</feature>
<comment type="similarity">
    <text evidence="2 10">Belongs to the mitochondrial carrier (TC 2.A.29) family.</text>
</comment>